<accession>A0ACC1QT08</accession>
<dbReference type="EMBL" id="JANAKD010000657">
    <property type="protein sequence ID" value="KAJ3491155.1"/>
    <property type="molecule type" value="Genomic_DNA"/>
</dbReference>
<protein>
    <submittedName>
        <fullName evidence="1">Uncharacterized protein</fullName>
    </submittedName>
</protein>
<evidence type="ECO:0000313" key="1">
    <source>
        <dbReference type="EMBL" id="KAJ3491155.1"/>
    </source>
</evidence>
<gene>
    <name evidence="1" type="ORF">NLG97_g5647</name>
</gene>
<dbReference type="Proteomes" id="UP001148737">
    <property type="component" value="Unassembled WGS sequence"/>
</dbReference>
<evidence type="ECO:0000313" key="2">
    <source>
        <dbReference type="Proteomes" id="UP001148737"/>
    </source>
</evidence>
<sequence length="76" mass="8349">MLGREDLEALADDFRRRMGILKKVVGEGEKRRAVMAQQHHEGDNEVTESNEIHDPGALRSGSASQSQDTTVPTTST</sequence>
<comment type="caution">
    <text evidence="1">The sequence shown here is derived from an EMBL/GenBank/DDBJ whole genome shotgun (WGS) entry which is preliminary data.</text>
</comment>
<proteinExistence type="predicted"/>
<organism evidence="1 2">
    <name type="scientific">Lecanicillium saksenae</name>
    <dbReference type="NCBI Taxonomy" id="468837"/>
    <lineage>
        <taxon>Eukaryota</taxon>
        <taxon>Fungi</taxon>
        <taxon>Dikarya</taxon>
        <taxon>Ascomycota</taxon>
        <taxon>Pezizomycotina</taxon>
        <taxon>Sordariomycetes</taxon>
        <taxon>Hypocreomycetidae</taxon>
        <taxon>Hypocreales</taxon>
        <taxon>Cordycipitaceae</taxon>
        <taxon>Lecanicillium</taxon>
    </lineage>
</organism>
<name>A0ACC1QT08_9HYPO</name>
<keyword evidence="2" id="KW-1185">Reference proteome</keyword>
<reference evidence="1" key="1">
    <citation type="submission" date="2022-07" db="EMBL/GenBank/DDBJ databases">
        <title>Genome Sequence of Lecanicillium saksenae.</title>
        <authorList>
            <person name="Buettner E."/>
        </authorList>
    </citation>
    <scope>NUCLEOTIDE SEQUENCE</scope>
    <source>
        <strain evidence="1">VT-O1</strain>
    </source>
</reference>